<keyword evidence="2" id="KW-1185">Reference proteome</keyword>
<evidence type="ECO:0000313" key="2">
    <source>
        <dbReference type="Proteomes" id="UP000193900"/>
    </source>
</evidence>
<accession>A0A1Y5SJS9</accession>
<protein>
    <recommendedName>
        <fullName evidence="3">Tetracyclin repressor-like C-terminal domain-containing protein</fullName>
    </recommendedName>
</protein>
<gene>
    <name evidence="1" type="ORF">ROA7023_01697</name>
</gene>
<reference evidence="1 2" key="1">
    <citation type="submission" date="2017-03" db="EMBL/GenBank/DDBJ databases">
        <authorList>
            <person name="Afonso C.L."/>
            <person name="Miller P.J."/>
            <person name="Scott M.A."/>
            <person name="Spackman E."/>
            <person name="Goraichik I."/>
            <person name="Dimitrov K.M."/>
            <person name="Suarez D.L."/>
            <person name="Swayne D.E."/>
        </authorList>
    </citation>
    <scope>NUCLEOTIDE SEQUENCE [LARGE SCALE GENOMIC DNA]</scope>
    <source>
        <strain evidence="1 2">CECT 7023</strain>
    </source>
</reference>
<evidence type="ECO:0000313" key="1">
    <source>
        <dbReference type="EMBL" id="SLN42467.1"/>
    </source>
</evidence>
<evidence type="ECO:0008006" key="3">
    <source>
        <dbReference type="Google" id="ProtNLM"/>
    </source>
</evidence>
<dbReference type="OrthoDB" id="7689048at2"/>
<dbReference type="RefSeq" id="WP_159458468.1">
    <property type="nucleotide sequence ID" value="NZ_FWFZ01000007.1"/>
</dbReference>
<proteinExistence type="predicted"/>
<dbReference type="AlphaFoldDB" id="A0A1Y5SJS9"/>
<sequence length="117" mass="13022">MTSERQAALDDMIEFAMEELLSGVPERQRTLVRRLAEKWAEEPALALAFALTSATEGIEDTFGSAAKIDPVVPLGYRLAALVSADIFAVQSMGQHPALAEDLLHFWRRVDPRFPRLI</sequence>
<name>A0A1Y5SJS9_9RHOB</name>
<dbReference type="Proteomes" id="UP000193900">
    <property type="component" value="Unassembled WGS sequence"/>
</dbReference>
<dbReference type="EMBL" id="FWFZ01000007">
    <property type="protein sequence ID" value="SLN42467.1"/>
    <property type="molecule type" value="Genomic_DNA"/>
</dbReference>
<organism evidence="1 2">
    <name type="scientific">Roseisalinus antarcticus</name>
    <dbReference type="NCBI Taxonomy" id="254357"/>
    <lineage>
        <taxon>Bacteria</taxon>
        <taxon>Pseudomonadati</taxon>
        <taxon>Pseudomonadota</taxon>
        <taxon>Alphaproteobacteria</taxon>
        <taxon>Rhodobacterales</taxon>
        <taxon>Roseobacteraceae</taxon>
        <taxon>Roseisalinus</taxon>
    </lineage>
</organism>